<reference evidence="3 4" key="1">
    <citation type="journal article" date="2018" name="Nat. Ecol. Evol.">
        <title>Pezizomycetes genomes reveal the molecular basis of ectomycorrhizal truffle lifestyle.</title>
        <authorList>
            <person name="Murat C."/>
            <person name="Payen T."/>
            <person name="Noel B."/>
            <person name="Kuo A."/>
            <person name="Morin E."/>
            <person name="Chen J."/>
            <person name="Kohler A."/>
            <person name="Krizsan K."/>
            <person name="Balestrini R."/>
            <person name="Da Silva C."/>
            <person name="Montanini B."/>
            <person name="Hainaut M."/>
            <person name="Levati E."/>
            <person name="Barry K.W."/>
            <person name="Belfiori B."/>
            <person name="Cichocki N."/>
            <person name="Clum A."/>
            <person name="Dockter R.B."/>
            <person name="Fauchery L."/>
            <person name="Guy J."/>
            <person name="Iotti M."/>
            <person name="Le Tacon F."/>
            <person name="Lindquist E.A."/>
            <person name="Lipzen A."/>
            <person name="Malagnac F."/>
            <person name="Mello A."/>
            <person name="Molinier V."/>
            <person name="Miyauchi S."/>
            <person name="Poulain J."/>
            <person name="Riccioni C."/>
            <person name="Rubini A."/>
            <person name="Sitrit Y."/>
            <person name="Splivallo R."/>
            <person name="Traeger S."/>
            <person name="Wang M."/>
            <person name="Zifcakova L."/>
            <person name="Wipf D."/>
            <person name="Zambonelli A."/>
            <person name="Paolocci F."/>
            <person name="Nowrousian M."/>
            <person name="Ottonello S."/>
            <person name="Baldrian P."/>
            <person name="Spatafora J.W."/>
            <person name="Henrissat B."/>
            <person name="Nagy L.G."/>
            <person name="Aury J.M."/>
            <person name="Wincker P."/>
            <person name="Grigoriev I.V."/>
            <person name="Bonfante P."/>
            <person name="Martin F.M."/>
        </authorList>
    </citation>
    <scope>NUCLEOTIDE SEQUENCE [LARGE SCALE GENOMIC DNA]</scope>
    <source>
        <strain evidence="3 4">ATCC MYA-4762</strain>
    </source>
</reference>
<dbReference type="PANTHER" id="PTHR42069:SF1">
    <property type="entry name" value="MARVEL DOMAIN-CONTAINING PROTEIN"/>
    <property type="match status" value="1"/>
</dbReference>
<keyword evidence="2" id="KW-0812">Transmembrane</keyword>
<dbReference type="EMBL" id="ML121575">
    <property type="protein sequence ID" value="RPB20233.1"/>
    <property type="molecule type" value="Genomic_DNA"/>
</dbReference>
<evidence type="ECO:0000256" key="2">
    <source>
        <dbReference type="SAM" id="Phobius"/>
    </source>
</evidence>
<organism evidence="3 4">
    <name type="scientific">Terfezia boudieri ATCC MYA-4762</name>
    <dbReference type="NCBI Taxonomy" id="1051890"/>
    <lineage>
        <taxon>Eukaryota</taxon>
        <taxon>Fungi</taxon>
        <taxon>Dikarya</taxon>
        <taxon>Ascomycota</taxon>
        <taxon>Pezizomycotina</taxon>
        <taxon>Pezizomycetes</taxon>
        <taxon>Pezizales</taxon>
        <taxon>Pezizaceae</taxon>
        <taxon>Terfezia</taxon>
    </lineage>
</organism>
<keyword evidence="2" id="KW-0472">Membrane</keyword>
<sequence length="267" mass="29994">MSPSPKRTTSPNPFADPAPTRTTLPQRLPPKPIELQPFSYPTPPPQTPPPGRGYTPGGSLTTLRRRIPGKRTWSNIRLCLRFLSLLLSLSTAFAIAFVFYTFSRTRHHRWRDELLWPKHPQLIPTIYMLTASFVTVFVHIGLITSHYWDRERYLTEAYTQRDKISTVVQLGLGLVWIVGAVLPRVYREKRYGEGNDLWSWSCTEAWHGAGGGLVGRGGVKWGTFCRTFEGAYGSAALNALLEFLSVTTFSINTCVAKGRGYQTAPGH</sequence>
<dbReference type="InParanoid" id="A0A3N4LBH2"/>
<feature type="transmembrane region" description="Helical" evidence="2">
    <location>
        <begin position="164"/>
        <end position="182"/>
    </location>
</feature>
<feature type="transmembrane region" description="Helical" evidence="2">
    <location>
        <begin position="78"/>
        <end position="102"/>
    </location>
</feature>
<dbReference type="Proteomes" id="UP000267821">
    <property type="component" value="Unassembled WGS sequence"/>
</dbReference>
<feature type="region of interest" description="Disordered" evidence="1">
    <location>
        <begin position="1"/>
        <end position="59"/>
    </location>
</feature>
<feature type="transmembrane region" description="Helical" evidence="2">
    <location>
        <begin position="122"/>
        <end position="143"/>
    </location>
</feature>
<accession>A0A3N4LBH2</accession>
<feature type="compositionally biased region" description="Polar residues" evidence="1">
    <location>
        <begin position="1"/>
        <end position="12"/>
    </location>
</feature>
<proteinExistence type="predicted"/>
<feature type="compositionally biased region" description="Low complexity" evidence="1">
    <location>
        <begin position="17"/>
        <end position="26"/>
    </location>
</feature>
<evidence type="ECO:0000313" key="4">
    <source>
        <dbReference type="Proteomes" id="UP000267821"/>
    </source>
</evidence>
<dbReference type="STRING" id="1051890.A0A3N4LBH2"/>
<protein>
    <recommendedName>
        <fullName evidence="5">MARVEL domain-containing protein</fullName>
    </recommendedName>
</protein>
<keyword evidence="4" id="KW-1185">Reference proteome</keyword>
<evidence type="ECO:0000256" key="1">
    <source>
        <dbReference type="SAM" id="MobiDB-lite"/>
    </source>
</evidence>
<name>A0A3N4LBH2_9PEZI</name>
<evidence type="ECO:0008006" key="5">
    <source>
        <dbReference type="Google" id="ProtNLM"/>
    </source>
</evidence>
<gene>
    <name evidence="3" type="ORF">L211DRAFT_530801</name>
</gene>
<dbReference type="OrthoDB" id="5412383at2759"/>
<keyword evidence="2" id="KW-1133">Transmembrane helix</keyword>
<feature type="compositionally biased region" description="Pro residues" evidence="1">
    <location>
        <begin position="40"/>
        <end position="51"/>
    </location>
</feature>
<dbReference type="AlphaFoldDB" id="A0A3N4LBH2"/>
<evidence type="ECO:0000313" key="3">
    <source>
        <dbReference type="EMBL" id="RPB20233.1"/>
    </source>
</evidence>
<dbReference type="PANTHER" id="PTHR42069">
    <property type="entry name" value="HYPHAL ANASTAMOSIS-8 PROTEIN"/>
    <property type="match status" value="1"/>
</dbReference>